<comment type="caution">
    <text evidence="5">The sequence shown here is derived from an EMBL/GenBank/DDBJ whole genome shotgun (WGS) entry which is preliminary data.</text>
</comment>
<evidence type="ECO:0000259" key="4">
    <source>
        <dbReference type="PROSITE" id="PS50949"/>
    </source>
</evidence>
<dbReference type="Pfam" id="PF07729">
    <property type="entry name" value="FCD"/>
    <property type="match status" value="1"/>
</dbReference>
<dbReference type="STRING" id="36849.OXPF_08440"/>
<dbReference type="InterPro" id="IPR000524">
    <property type="entry name" value="Tscrpt_reg_HTH_GntR"/>
</dbReference>
<dbReference type="Proteomes" id="UP000050326">
    <property type="component" value="Unassembled WGS sequence"/>
</dbReference>
<evidence type="ECO:0000256" key="2">
    <source>
        <dbReference type="ARBA" id="ARBA00023125"/>
    </source>
</evidence>
<dbReference type="AlphaFoldDB" id="A0A0P8YEH6"/>
<evidence type="ECO:0000256" key="1">
    <source>
        <dbReference type="ARBA" id="ARBA00023015"/>
    </source>
</evidence>
<dbReference type="InterPro" id="IPR011711">
    <property type="entry name" value="GntR_C"/>
</dbReference>
<dbReference type="CDD" id="cd07377">
    <property type="entry name" value="WHTH_GntR"/>
    <property type="match status" value="1"/>
</dbReference>
<dbReference type="SUPFAM" id="SSF46785">
    <property type="entry name" value="Winged helix' DNA-binding domain"/>
    <property type="match status" value="1"/>
</dbReference>
<evidence type="ECO:0000256" key="3">
    <source>
        <dbReference type="ARBA" id="ARBA00023163"/>
    </source>
</evidence>
<dbReference type="SMART" id="SM00345">
    <property type="entry name" value="HTH_GNTR"/>
    <property type="match status" value="1"/>
</dbReference>
<keyword evidence="3" id="KW-0804">Transcription</keyword>
<name>A0A0P8YEH6_9CLOT</name>
<keyword evidence="2 5" id="KW-0238">DNA-binding</keyword>
<dbReference type="PANTHER" id="PTHR43537:SF5">
    <property type="entry name" value="UXU OPERON TRANSCRIPTIONAL REGULATOR"/>
    <property type="match status" value="1"/>
</dbReference>
<protein>
    <submittedName>
        <fullName evidence="5">DNA-binding transcriptional repressor LldR</fullName>
    </submittedName>
</protein>
<dbReference type="InterPro" id="IPR036388">
    <property type="entry name" value="WH-like_DNA-bd_sf"/>
</dbReference>
<accession>A0A0P8YEH6</accession>
<dbReference type="SUPFAM" id="SSF48008">
    <property type="entry name" value="GntR ligand-binding domain-like"/>
    <property type="match status" value="1"/>
</dbReference>
<sequence>MEKIKSDYLKNVKQLQISDAIYTTLKESIIQNQLDSNFRLKEEELASILNVSRTPIREALQLLEQNDYIISDTKKGYIVKNLSINETIDIIEYLRFLRRSAAEITALQITKQQLLFLEQKRLTDMQLYMLNDPEQVSNVYKCHQDFHLSIARLTNNNFLYNESLRMHEKLLMIHYYYTNDMKSDFPANTHLEEHKKLLEAFRNRDSKKAREIANEYSKNIFVIKRMYKLKRNFDHIEVVK</sequence>
<dbReference type="InterPro" id="IPR008920">
    <property type="entry name" value="TF_FadR/GntR_C"/>
</dbReference>
<dbReference type="OrthoDB" id="389878at2"/>
<keyword evidence="6" id="KW-1185">Reference proteome</keyword>
<dbReference type="SMART" id="SM00895">
    <property type="entry name" value="FCD"/>
    <property type="match status" value="1"/>
</dbReference>
<dbReference type="PROSITE" id="PS50949">
    <property type="entry name" value="HTH_GNTR"/>
    <property type="match status" value="1"/>
</dbReference>
<dbReference type="GO" id="GO:0003700">
    <property type="term" value="F:DNA-binding transcription factor activity"/>
    <property type="evidence" value="ECO:0007669"/>
    <property type="project" value="InterPro"/>
</dbReference>
<dbReference type="GO" id="GO:0003677">
    <property type="term" value="F:DNA binding"/>
    <property type="evidence" value="ECO:0007669"/>
    <property type="project" value="UniProtKB-KW"/>
</dbReference>
<organism evidence="5 6">
    <name type="scientific">Oxobacter pfennigii</name>
    <dbReference type="NCBI Taxonomy" id="36849"/>
    <lineage>
        <taxon>Bacteria</taxon>
        <taxon>Bacillati</taxon>
        <taxon>Bacillota</taxon>
        <taxon>Clostridia</taxon>
        <taxon>Eubacteriales</taxon>
        <taxon>Clostridiaceae</taxon>
        <taxon>Oxobacter</taxon>
    </lineage>
</organism>
<dbReference type="EMBL" id="LKET01000021">
    <property type="protein sequence ID" value="KPU45611.1"/>
    <property type="molecule type" value="Genomic_DNA"/>
</dbReference>
<evidence type="ECO:0000313" key="5">
    <source>
        <dbReference type="EMBL" id="KPU45611.1"/>
    </source>
</evidence>
<evidence type="ECO:0000313" key="6">
    <source>
        <dbReference type="Proteomes" id="UP000050326"/>
    </source>
</evidence>
<dbReference type="Gene3D" id="1.20.120.530">
    <property type="entry name" value="GntR ligand-binding domain-like"/>
    <property type="match status" value="1"/>
</dbReference>
<keyword evidence="1" id="KW-0805">Transcription regulation</keyword>
<reference evidence="5 6" key="1">
    <citation type="submission" date="2015-09" db="EMBL/GenBank/DDBJ databases">
        <title>Genome sequence of Oxobacter pfennigii DSM 3222.</title>
        <authorList>
            <person name="Poehlein A."/>
            <person name="Bengelsdorf F.R."/>
            <person name="Schiel-Bengelsdorf B."/>
            <person name="Duerre P."/>
            <person name="Daniel R."/>
        </authorList>
    </citation>
    <scope>NUCLEOTIDE SEQUENCE [LARGE SCALE GENOMIC DNA]</scope>
    <source>
        <strain evidence="5 6">DSM 3222</strain>
    </source>
</reference>
<dbReference type="Pfam" id="PF00392">
    <property type="entry name" value="GntR"/>
    <property type="match status" value="1"/>
</dbReference>
<dbReference type="PANTHER" id="PTHR43537">
    <property type="entry name" value="TRANSCRIPTIONAL REGULATOR, GNTR FAMILY"/>
    <property type="match status" value="1"/>
</dbReference>
<gene>
    <name evidence="5" type="ORF">OXPF_08440</name>
</gene>
<dbReference type="RefSeq" id="WP_054873949.1">
    <property type="nucleotide sequence ID" value="NZ_LKET01000021.1"/>
</dbReference>
<dbReference type="InterPro" id="IPR036390">
    <property type="entry name" value="WH_DNA-bd_sf"/>
</dbReference>
<dbReference type="Gene3D" id="1.10.10.10">
    <property type="entry name" value="Winged helix-like DNA-binding domain superfamily/Winged helix DNA-binding domain"/>
    <property type="match status" value="1"/>
</dbReference>
<feature type="domain" description="HTH gntR-type" evidence="4">
    <location>
        <begin position="15"/>
        <end position="82"/>
    </location>
</feature>
<proteinExistence type="predicted"/>